<protein>
    <submittedName>
        <fullName evidence="1">Uncharacterized protein</fullName>
    </submittedName>
</protein>
<dbReference type="Proteomes" id="UP000186919">
    <property type="component" value="Unassembled WGS sequence"/>
</dbReference>
<sequence length="122" mass="13473">MTADPAKAIAYTRLPRWKKWVVDALFNFDRRTLDDWASMMSSHVQSPGGPTPMATARYTVQLMAYAETLRLATQILASHGHPAARSQLADAALDFRSAEHLLSPARDVLLRAAGADRVTDHD</sequence>
<evidence type="ECO:0000313" key="1">
    <source>
        <dbReference type="EMBL" id="OAT69732.1"/>
    </source>
</evidence>
<dbReference type="EMBL" id="LQYE01000003">
    <property type="protein sequence ID" value="OAT69732.1"/>
    <property type="molecule type" value="Genomic_DNA"/>
</dbReference>
<dbReference type="AlphaFoldDB" id="A0A179VF18"/>
<gene>
    <name evidence="1" type="ORF">AWB85_19495</name>
</gene>
<name>A0A179VF18_9MYCO</name>
<proteinExistence type="predicted"/>
<evidence type="ECO:0000313" key="2">
    <source>
        <dbReference type="Proteomes" id="UP000186919"/>
    </source>
</evidence>
<dbReference type="RefSeq" id="WP_064628397.1">
    <property type="nucleotide sequence ID" value="NZ_LQYE01000003.1"/>
</dbReference>
<reference evidence="1 2" key="1">
    <citation type="submission" date="2016-01" db="EMBL/GenBank/DDBJ databases">
        <title>Mycobacterium immunogenum strain CD11_6 genome sequencing and assembly.</title>
        <authorList>
            <person name="Kaur G."/>
            <person name="Nair G.R."/>
            <person name="Mayilraj S."/>
        </authorList>
    </citation>
    <scope>NUCLEOTIDE SEQUENCE [LARGE SCALE GENOMIC DNA]</scope>
    <source>
        <strain evidence="1 2">CD11-6</strain>
    </source>
</reference>
<organism evidence="1 2">
    <name type="scientific">Mycobacteroides immunogenum</name>
    <dbReference type="NCBI Taxonomy" id="83262"/>
    <lineage>
        <taxon>Bacteria</taxon>
        <taxon>Bacillati</taxon>
        <taxon>Actinomycetota</taxon>
        <taxon>Actinomycetes</taxon>
        <taxon>Mycobacteriales</taxon>
        <taxon>Mycobacteriaceae</taxon>
        <taxon>Mycobacteroides</taxon>
    </lineage>
</organism>
<comment type="caution">
    <text evidence="1">The sequence shown here is derived from an EMBL/GenBank/DDBJ whole genome shotgun (WGS) entry which is preliminary data.</text>
</comment>
<accession>A0A179VF18</accession>